<evidence type="ECO:0000256" key="2">
    <source>
        <dbReference type="PROSITE-ProRule" id="PRU00169"/>
    </source>
</evidence>
<evidence type="ECO:0000313" key="6">
    <source>
        <dbReference type="Proteomes" id="UP001596445"/>
    </source>
</evidence>
<keyword evidence="1 2" id="KW-0597">Phosphoprotein</keyword>
<keyword evidence="3" id="KW-0175">Coiled coil</keyword>
<protein>
    <submittedName>
        <fullName evidence="5">Response regulator</fullName>
    </submittedName>
</protein>
<evidence type="ECO:0000256" key="1">
    <source>
        <dbReference type="ARBA" id="ARBA00022553"/>
    </source>
</evidence>
<keyword evidence="6" id="KW-1185">Reference proteome</keyword>
<dbReference type="Gene3D" id="3.40.50.2300">
    <property type="match status" value="1"/>
</dbReference>
<dbReference type="RefSeq" id="WP_267162883.1">
    <property type="nucleotide sequence ID" value="NZ_CP112972.1"/>
</dbReference>
<dbReference type="InterPro" id="IPR050595">
    <property type="entry name" value="Bact_response_regulator"/>
</dbReference>
<dbReference type="InterPro" id="IPR013971">
    <property type="entry name" value="HalX_domain"/>
</dbReference>
<feature type="coiled-coil region" evidence="3">
    <location>
        <begin position="155"/>
        <end position="182"/>
    </location>
</feature>
<dbReference type="EMBL" id="JBHSZI010000001">
    <property type="protein sequence ID" value="MFC7057154.1"/>
    <property type="molecule type" value="Genomic_DNA"/>
</dbReference>
<dbReference type="Proteomes" id="UP001596445">
    <property type="component" value="Unassembled WGS sequence"/>
</dbReference>
<dbReference type="InterPro" id="IPR011006">
    <property type="entry name" value="CheY-like_superfamily"/>
</dbReference>
<dbReference type="GeneID" id="76628977"/>
<dbReference type="SUPFAM" id="SSF52172">
    <property type="entry name" value="CheY-like"/>
    <property type="match status" value="1"/>
</dbReference>
<evidence type="ECO:0000259" key="4">
    <source>
        <dbReference type="PROSITE" id="PS50110"/>
    </source>
</evidence>
<dbReference type="SMART" id="SM00448">
    <property type="entry name" value="REC"/>
    <property type="match status" value="1"/>
</dbReference>
<gene>
    <name evidence="5" type="ORF">ACFQQG_01915</name>
</gene>
<dbReference type="Pfam" id="PF08663">
    <property type="entry name" value="HalX"/>
    <property type="match status" value="1"/>
</dbReference>
<proteinExistence type="predicted"/>
<feature type="domain" description="Response regulatory" evidence="4">
    <location>
        <begin position="9"/>
        <end position="118"/>
    </location>
</feature>
<feature type="modified residue" description="4-aspartylphosphate" evidence="2">
    <location>
        <position position="56"/>
    </location>
</feature>
<dbReference type="PANTHER" id="PTHR44591:SF3">
    <property type="entry name" value="RESPONSE REGULATORY DOMAIN-CONTAINING PROTEIN"/>
    <property type="match status" value="1"/>
</dbReference>
<dbReference type="InterPro" id="IPR001789">
    <property type="entry name" value="Sig_transdc_resp-reg_receiver"/>
</dbReference>
<reference evidence="5 6" key="1">
    <citation type="journal article" date="2019" name="Int. J. Syst. Evol. Microbiol.">
        <title>The Global Catalogue of Microorganisms (GCM) 10K type strain sequencing project: providing services to taxonomists for standard genome sequencing and annotation.</title>
        <authorList>
            <consortium name="The Broad Institute Genomics Platform"/>
            <consortium name="The Broad Institute Genome Sequencing Center for Infectious Disease"/>
            <person name="Wu L."/>
            <person name="Ma J."/>
        </authorList>
    </citation>
    <scope>NUCLEOTIDE SEQUENCE [LARGE SCALE GENOMIC DNA]</scope>
    <source>
        <strain evidence="5 6">JCM 30072</strain>
    </source>
</reference>
<dbReference type="PANTHER" id="PTHR44591">
    <property type="entry name" value="STRESS RESPONSE REGULATOR PROTEIN 1"/>
    <property type="match status" value="1"/>
</dbReference>
<evidence type="ECO:0000256" key="3">
    <source>
        <dbReference type="SAM" id="Coils"/>
    </source>
</evidence>
<dbReference type="Pfam" id="PF00072">
    <property type="entry name" value="Response_reg"/>
    <property type="match status" value="1"/>
</dbReference>
<organism evidence="5 6">
    <name type="scientific">Halovenus salina</name>
    <dbReference type="NCBI Taxonomy" id="1510225"/>
    <lineage>
        <taxon>Archaea</taxon>
        <taxon>Methanobacteriati</taxon>
        <taxon>Methanobacteriota</taxon>
        <taxon>Stenosarchaea group</taxon>
        <taxon>Halobacteria</taxon>
        <taxon>Halobacteriales</taxon>
        <taxon>Haloarculaceae</taxon>
        <taxon>Halovenus</taxon>
    </lineage>
</organism>
<dbReference type="PROSITE" id="PS50110">
    <property type="entry name" value="RESPONSE_REGULATORY"/>
    <property type="match status" value="1"/>
</dbReference>
<sequence length="185" mass="21306">MTERTDRPQILLVDDEERVAKTYELRLSQKYDTTVALSGEEALQTVDDSFDVVLLDRRMPDLSGDQILEEIRRRGIDCRVVMVTAVDPDFDIAKMDVDDYVVKPVDKEELHGVVERAMAISEYNDQIQELSSLKLKRNVLEVEMARGELKDSPEYQTLTDQIAELESNIDEFEETLDLDQVDLHL</sequence>
<accession>A0ABD5VY22</accession>
<dbReference type="AlphaFoldDB" id="A0ABD5VY22"/>
<evidence type="ECO:0000313" key="5">
    <source>
        <dbReference type="EMBL" id="MFC7057154.1"/>
    </source>
</evidence>
<name>A0ABD5VY22_9EURY</name>
<comment type="caution">
    <text evidence="5">The sequence shown here is derived from an EMBL/GenBank/DDBJ whole genome shotgun (WGS) entry which is preliminary data.</text>
</comment>